<reference evidence="1 2" key="1">
    <citation type="journal article" date="2022" name="Int. J. Syst. Evol. Microbiol.">
        <title>Apilactobacillus apisilvae sp. nov., Nicolia spurrieriana gen. nov. sp. nov., Bombilactobacillus folatiphilus sp. nov. and Bombilactobacillus thymidiniphilus sp. nov., four new lactic acid bacterial isolates from stingless bees Tetragonula carbonaria and Austroplebeia australis.</title>
        <authorList>
            <person name="Oliphant S.A."/>
            <person name="Watson-Haigh N.S."/>
            <person name="Sumby K.M."/>
            <person name="Gardner J."/>
            <person name="Groom S."/>
            <person name="Jiranek V."/>
        </authorList>
    </citation>
    <scope>NUCLEOTIDE SEQUENCE [LARGE SCALE GENOMIC DNA]</scope>
    <source>
        <strain evidence="1 2">SG5_A10</strain>
    </source>
</reference>
<geneLocation type="plasmid" evidence="1 2">
    <name>p1unnamed</name>
</geneLocation>
<keyword evidence="1" id="KW-0614">Plasmid</keyword>
<dbReference type="EMBL" id="CP093363">
    <property type="protein sequence ID" value="UQS85767.1"/>
    <property type="molecule type" value="Genomic_DNA"/>
</dbReference>
<dbReference type="Gene3D" id="1.20.140.160">
    <property type="match status" value="1"/>
</dbReference>
<keyword evidence="2" id="KW-1185">Reference proteome</keyword>
<accession>A0ABY4PKI8</accession>
<protein>
    <recommendedName>
        <fullName evidence="3">RNA polymerase sigma factor 70 region 4 type 2 domain-containing protein</fullName>
    </recommendedName>
</protein>
<dbReference type="SUPFAM" id="SSF88659">
    <property type="entry name" value="Sigma3 and sigma4 domains of RNA polymerase sigma factors"/>
    <property type="match status" value="1"/>
</dbReference>
<proteinExistence type="predicted"/>
<evidence type="ECO:0000313" key="2">
    <source>
        <dbReference type="Proteomes" id="UP000831859"/>
    </source>
</evidence>
<gene>
    <name evidence="1" type="ORF">MOO46_07480</name>
</gene>
<organism evidence="1 2">
    <name type="scientific">Apilactobacillus apisilvae</name>
    <dbReference type="NCBI Taxonomy" id="2923364"/>
    <lineage>
        <taxon>Bacteria</taxon>
        <taxon>Bacillati</taxon>
        <taxon>Bacillota</taxon>
        <taxon>Bacilli</taxon>
        <taxon>Lactobacillales</taxon>
        <taxon>Lactobacillaceae</taxon>
        <taxon>Apilactobacillus</taxon>
    </lineage>
</organism>
<dbReference type="InterPro" id="IPR013324">
    <property type="entry name" value="RNA_pol_sigma_r3/r4-like"/>
</dbReference>
<name>A0ABY4PKI8_9LACO</name>
<sequence length="123" mass="14220">MKTIDEVFEKYDKCNRTKVKNQLLSGIDYSQEKVVSSSGNVSEDKLNNHIDSTKYCEKVDAAIKLLDTEEYSIIIQMIYIEHKTNLDVANFIGVSEKTVRRHKKDAIKNFLEICPYIDRKLTA</sequence>
<dbReference type="RefSeq" id="WP_249511731.1">
    <property type="nucleotide sequence ID" value="NZ_CP093363.1"/>
</dbReference>
<evidence type="ECO:0000313" key="1">
    <source>
        <dbReference type="EMBL" id="UQS85767.1"/>
    </source>
</evidence>
<evidence type="ECO:0008006" key="3">
    <source>
        <dbReference type="Google" id="ProtNLM"/>
    </source>
</evidence>
<dbReference type="Proteomes" id="UP000831859">
    <property type="component" value="Plasmid p1unnamed"/>
</dbReference>